<dbReference type="InterPro" id="IPR014710">
    <property type="entry name" value="RmlC-like_jellyroll"/>
</dbReference>
<dbReference type="NCBIfam" id="NF008405">
    <property type="entry name" value="PRK11207.1"/>
    <property type="match status" value="1"/>
</dbReference>
<dbReference type="InterPro" id="IPR015392">
    <property type="entry name" value="TehB/YeaR-like_dom"/>
</dbReference>
<keyword evidence="3" id="KW-0808">Transferase</keyword>
<feature type="domain" description="Tellurite resistance methyltransferase TehB-like" evidence="1">
    <location>
        <begin position="89"/>
        <end position="282"/>
    </location>
</feature>
<evidence type="ECO:0000313" key="4">
    <source>
        <dbReference type="Proteomes" id="UP001177597"/>
    </source>
</evidence>
<reference evidence="3" key="1">
    <citation type="submission" date="2023-04" db="EMBL/GenBank/DDBJ databases">
        <title>Genome dynamics across the evolutionary transition to endosymbiosis.</title>
        <authorList>
            <person name="Siozios S."/>
            <person name="Nadal-Jimenez P."/>
            <person name="Azagi T."/>
            <person name="Sprong H."/>
            <person name="Frost C.L."/>
            <person name="Parratt S.R."/>
            <person name="Taylor G."/>
            <person name="Brettell L."/>
            <person name="Lew K.C."/>
            <person name="Croft L."/>
            <person name="King K.C."/>
            <person name="Brockhurst M.A."/>
            <person name="Hypsa V."/>
            <person name="Novakova E."/>
            <person name="Darby A.C."/>
            <person name="Hurst G.D.D."/>
        </authorList>
    </citation>
    <scope>NUCLEOTIDE SEQUENCE</scope>
    <source>
        <strain evidence="3">AIh</strain>
    </source>
</reference>
<dbReference type="NCBIfam" id="TIGR00477">
    <property type="entry name" value="tehB"/>
    <property type="match status" value="1"/>
</dbReference>
<dbReference type="GO" id="GO:0032259">
    <property type="term" value="P:methylation"/>
    <property type="evidence" value="ECO:0007669"/>
    <property type="project" value="UniProtKB-KW"/>
</dbReference>
<dbReference type="Pfam" id="PF09313">
    <property type="entry name" value="TehB-like"/>
    <property type="match status" value="1"/>
</dbReference>
<dbReference type="Gene3D" id="3.40.50.150">
    <property type="entry name" value="Vaccinia Virus protein VP39"/>
    <property type="match status" value="1"/>
</dbReference>
<gene>
    <name evidence="3" type="primary">tehB</name>
    <name evidence="3" type="ORF">QE207_12460</name>
</gene>
<dbReference type="GO" id="GO:0008757">
    <property type="term" value="F:S-adenosylmethionine-dependent methyltransferase activity"/>
    <property type="evidence" value="ECO:0007669"/>
    <property type="project" value="InterPro"/>
</dbReference>
<dbReference type="SUPFAM" id="SSF53335">
    <property type="entry name" value="S-adenosyl-L-methionine-dependent methyltransferases"/>
    <property type="match status" value="1"/>
</dbReference>
<dbReference type="Pfam" id="PF03848">
    <property type="entry name" value="TehB"/>
    <property type="match status" value="1"/>
</dbReference>
<sequence>MSKLICYKQFTNWNKSTIPLALMKRHNTQEGTWAQLTIYRGSMQFVIFDENGNEQQHHFDVKCQPMQIQPQIWHKIESVSDDIECQLSFYCREEAFFYKRNGLTLPHSEVCILSQITKPCKVLDLGSGRGRNSFFLALQGYAVTAMDINPQHINAIEIVKKTYDFKQIKTAIYDINDHALTENYDIIISTVVLMFLQRNKIAKIIEDMQNHTNVDGYNLIVCAVETDDTPYEILPFNSFLAPSELINYYKDWEIIKYNEEPGHLHKTDKFGNRIKLNFATLIARKKRLNKV</sequence>
<dbReference type="Proteomes" id="UP001177597">
    <property type="component" value="Chromosome"/>
</dbReference>
<organism evidence="3 4">
    <name type="scientific">Arsenophonus nasoniae</name>
    <name type="common">son-killer infecting Nasonia vitripennis</name>
    <dbReference type="NCBI Taxonomy" id="638"/>
    <lineage>
        <taxon>Bacteria</taxon>
        <taxon>Pseudomonadati</taxon>
        <taxon>Pseudomonadota</taxon>
        <taxon>Gammaproteobacteria</taxon>
        <taxon>Enterobacterales</taxon>
        <taxon>Morganellaceae</taxon>
        <taxon>Arsenophonus</taxon>
    </lineage>
</organism>
<dbReference type="SUPFAM" id="SSF51197">
    <property type="entry name" value="Clavaminate synthase-like"/>
    <property type="match status" value="1"/>
</dbReference>
<dbReference type="AlphaFoldDB" id="A0AA95GCG1"/>
<dbReference type="EMBL" id="CP123498">
    <property type="protein sequence ID" value="WGL94520.1"/>
    <property type="molecule type" value="Genomic_DNA"/>
</dbReference>
<dbReference type="RefSeq" id="WP_280628786.1">
    <property type="nucleotide sequence ID" value="NZ_CP123498.1"/>
</dbReference>
<name>A0AA95GCG1_9GAMM</name>
<proteinExistence type="predicted"/>
<feature type="domain" description="TehB/YeaR-like" evidence="2">
    <location>
        <begin position="8"/>
        <end position="87"/>
    </location>
</feature>
<dbReference type="InterPro" id="IPR014431">
    <property type="entry name" value="Tellurite-R_TehB-2"/>
</dbReference>
<dbReference type="InterPro" id="IPR015985">
    <property type="entry name" value="TehB-like_dom"/>
</dbReference>
<dbReference type="Gene3D" id="2.60.120.10">
    <property type="entry name" value="Jelly Rolls"/>
    <property type="match status" value="1"/>
</dbReference>
<evidence type="ECO:0000313" key="3">
    <source>
        <dbReference type="EMBL" id="WGL94520.1"/>
    </source>
</evidence>
<dbReference type="EC" id="2.1.1.-" evidence="3"/>
<accession>A0AA95GCG1</accession>
<dbReference type="InterPro" id="IPR029063">
    <property type="entry name" value="SAM-dependent_MTases_sf"/>
</dbReference>
<evidence type="ECO:0000259" key="2">
    <source>
        <dbReference type="Pfam" id="PF09313"/>
    </source>
</evidence>
<evidence type="ECO:0000259" key="1">
    <source>
        <dbReference type="Pfam" id="PF03848"/>
    </source>
</evidence>
<dbReference type="InterPro" id="IPR004537">
    <property type="entry name" value="Tellurite-R_MeTrfase_TehB"/>
</dbReference>
<protein>
    <submittedName>
        <fullName evidence="3">SAM-dependent methyltransferase TehB</fullName>
        <ecNumber evidence="3">2.1.1.-</ecNumber>
    </submittedName>
</protein>
<keyword evidence="3" id="KW-0489">Methyltransferase</keyword>
<dbReference type="GO" id="GO:0005737">
    <property type="term" value="C:cytoplasm"/>
    <property type="evidence" value="ECO:0007669"/>
    <property type="project" value="InterPro"/>
</dbReference>
<dbReference type="NCBIfam" id="NF008992">
    <property type="entry name" value="PRK12335.1"/>
    <property type="match status" value="1"/>
</dbReference>
<dbReference type="GO" id="GO:0046690">
    <property type="term" value="P:response to tellurium ion"/>
    <property type="evidence" value="ECO:0007669"/>
    <property type="project" value="InterPro"/>
</dbReference>
<dbReference type="CDD" id="cd02440">
    <property type="entry name" value="AdoMet_MTases"/>
    <property type="match status" value="1"/>
</dbReference>
<dbReference type="PIRSF" id="PIRSF005215">
    <property type="entry name" value="TehB"/>
    <property type="match status" value="1"/>
</dbReference>